<dbReference type="PANTHER" id="PTHR13134">
    <property type="entry name" value="TRAFFICKING PROTEIN PARTICLE COMPLEX SUBUNIT 13"/>
    <property type="match status" value="1"/>
</dbReference>
<name>A0A1R1XZL9_9FUNG</name>
<comment type="similarity">
    <text evidence="1">Belongs to the TRAPPC13 family.</text>
</comment>
<dbReference type="Pfam" id="PF23647">
    <property type="entry name" value="TRAPPC13_M"/>
    <property type="match status" value="1"/>
</dbReference>
<proteinExistence type="inferred from homology"/>
<evidence type="ECO:0000313" key="6">
    <source>
        <dbReference type="Proteomes" id="UP000187283"/>
    </source>
</evidence>
<dbReference type="Proteomes" id="UP000187283">
    <property type="component" value="Unassembled WGS sequence"/>
</dbReference>
<reference evidence="5 6" key="1">
    <citation type="submission" date="2017-01" db="EMBL/GenBank/DDBJ databases">
        <authorList>
            <person name="Mah S.A."/>
            <person name="Swanson W.J."/>
            <person name="Moy G.W."/>
            <person name="Vacquier V.D."/>
        </authorList>
    </citation>
    <scope>NUCLEOTIDE SEQUENCE [LARGE SCALE GENOMIC DNA]</scope>
    <source>
        <strain evidence="5 6">GSMNP</strain>
    </source>
</reference>
<evidence type="ECO:0000256" key="1">
    <source>
        <dbReference type="ARBA" id="ARBA00010785"/>
    </source>
</evidence>
<sequence length="466" mass="51834">MANNDQSALTLKVMRLAKPQFFPSIHMSLDPAASDTGSEVSRIFNASMEAYPIKYGSSNASQAITAMGASPEIDESIKFPISLPITENLILPDSFGNLYLGETFMSQFLITNESLYPLFNVQCSVEMQSPSNKVVLFSNFDANRNTNILNPSDSGNNESEIGNQEINLNKVQVQNQTEKKMYIDELRLDPSSDFTMTSLNAFVLKEDLNNIRNNSIPKSNKSVSSDSDIKDEGESIDSWLNYIGPKDTQQYLYQLDPKVHHIQYDEEKNSIVDVNVDLLRLTRYQTNLGKLDVIWYFEMCTSGRLQTSKLLRNPPGLYPIELVSVALMSKDNVDLPSSDPASGSIDNNKLTNKSDFIGINNTNTVRLYSPFTLRLTVSNTTENMMNIEAKVSAPVSRSNMDNSAVIISGLHQLNVGDLMPGRIGIFEFEFLAVELGISSVGDLIIKDLDSGFSRSIPNFHTVFCTE</sequence>
<dbReference type="STRING" id="133412.A0A1R1XZL9"/>
<dbReference type="Pfam" id="PF23643">
    <property type="entry name" value="TRAPPC13_C"/>
    <property type="match status" value="1"/>
</dbReference>
<evidence type="ECO:0000259" key="2">
    <source>
        <dbReference type="Pfam" id="PF06159"/>
    </source>
</evidence>
<dbReference type="GO" id="GO:1990072">
    <property type="term" value="C:TRAPPIII protein complex"/>
    <property type="evidence" value="ECO:0007669"/>
    <property type="project" value="TreeGrafter"/>
</dbReference>
<evidence type="ECO:0000259" key="4">
    <source>
        <dbReference type="Pfam" id="PF23647"/>
    </source>
</evidence>
<evidence type="ECO:0000313" key="5">
    <source>
        <dbReference type="EMBL" id="OMJ20019.1"/>
    </source>
</evidence>
<dbReference type="InterPro" id="IPR010378">
    <property type="entry name" value="TRAPPC13"/>
</dbReference>
<feature type="domain" description="Trafficking protein particle complex subunit 13 middle" evidence="4">
    <location>
        <begin position="164"/>
        <end position="315"/>
    </location>
</feature>
<evidence type="ECO:0000259" key="3">
    <source>
        <dbReference type="Pfam" id="PF23643"/>
    </source>
</evidence>
<dbReference type="InterPro" id="IPR055429">
    <property type="entry name" value="TRAPPC13_M"/>
</dbReference>
<dbReference type="InterPro" id="IPR055427">
    <property type="entry name" value="TRAPPC13_N"/>
</dbReference>
<dbReference type="OrthoDB" id="10250284at2759"/>
<feature type="domain" description="Trafficking protein particle complex subunit 13 C-terminal" evidence="3">
    <location>
        <begin position="363"/>
        <end position="463"/>
    </location>
</feature>
<dbReference type="PANTHER" id="PTHR13134:SF3">
    <property type="entry name" value="TRAFFICKING PROTEIN PARTICLE COMPLEX SUBUNIT 13"/>
    <property type="match status" value="1"/>
</dbReference>
<protein>
    <submittedName>
        <fullName evidence="5">Putative trafficking protein particle complex subunit 13-like protein</fullName>
    </submittedName>
</protein>
<organism evidence="5 6">
    <name type="scientific">Smittium culicis</name>
    <dbReference type="NCBI Taxonomy" id="133412"/>
    <lineage>
        <taxon>Eukaryota</taxon>
        <taxon>Fungi</taxon>
        <taxon>Fungi incertae sedis</taxon>
        <taxon>Zoopagomycota</taxon>
        <taxon>Kickxellomycotina</taxon>
        <taxon>Harpellomycetes</taxon>
        <taxon>Harpellales</taxon>
        <taxon>Legeriomycetaceae</taxon>
        <taxon>Smittium</taxon>
    </lineage>
</organism>
<feature type="domain" description="Trafficking protein particle complex subunit 13 N-terminal" evidence="2">
    <location>
        <begin position="8"/>
        <end position="152"/>
    </location>
</feature>
<keyword evidence="6" id="KW-1185">Reference proteome</keyword>
<dbReference type="Pfam" id="PF06159">
    <property type="entry name" value="TRAPPC13_N"/>
    <property type="match status" value="1"/>
</dbReference>
<accession>A0A1R1XZL9</accession>
<dbReference type="EMBL" id="LSSN01001346">
    <property type="protein sequence ID" value="OMJ20019.1"/>
    <property type="molecule type" value="Genomic_DNA"/>
</dbReference>
<dbReference type="InterPro" id="IPR055428">
    <property type="entry name" value="TRAPPC13_C"/>
</dbReference>
<gene>
    <name evidence="5" type="ORF">AYI70_g4372</name>
</gene>
<dbReference type="AlphaFoldDB" id="A0A1R1XZL9"/>
<comment type="caution">
    <text evidence="5">The sequence shown here is derived from an EMBL/GenBank/DDBJ whole genome shotgun (WGS) entry which is preliminary data.</text>
</comment>